<protein>
    <recommendedName>
        <fullName evidence="1">DUF6966 domain-containing protein</fullName>
    </recommendedName>
</protein>
<feature type="domain" description="DUF6966" evidence="1">
    <location>
        <begin position="25"/>
        <end position="75"/>
    </location>
</feature>
<dbReference type="Pfam" id="PF22294">
    <property type="entry name" value="DUF6966"/>
    <property type="match status" value="1"/>
</dbReference>
<dbReference type="EMBL" id="AWSA01000015">
    <property type="protein sequence ID" value="EWT02010.1"/>
    <property type="molecule type" value="Genomic_DNA"/>
</dbReference>
<name>W9G7N0_9MICO</name>
<dbReference type="InterPro" id="IPR054239">
    <property type="entry name" value="DUF6966"/>
</dbReference>
<gene>
    <name evidence="2" type="ORF">N865_20315</name>
</gene>
<comment type="caution">
    <text evidence="2">The sequence shown here is derived from an EMBL/GenBank/DDBJ whole genome shotgun (WGS) entry which is preliminary data.</text>
</comment>
<keyword evidence="3" id="KW-1185">Reference proteome</keyword>
<organism evidence="2 3">
    <name type="scientific">Intrasporangium oryzae NRRL B-24470</name>
    <dbReference type="NCBI Taxonomy" id="1386089"/>
    <lineage>
        <taxon>Bacteria</taxon>
        <taxon>Bacillati</taxon>
        <taxon>Actinomycetota</taxon>
        <taxon>Actinomycetes</taxon>
        <taxon>Micrococcales</taxon>
        <taxon>Intrasporangiaceae</taxon>
        <taxon>Intrasporangium</taxon>
    </lineage>
</organism>
<proteinExistence type="predicted"/>
<reference evidence="2 3" key="1">
    <citation type="submission" date="2013-08" db="EMBL/GenBank/DDBJ databases">
        <title>Intrasporangium oryzae NRRL B-24470.</title>
        <authorList>
            <person name="Liu H."/>
            <person name="Wang G."/>
        </authorList>
    </citation>
    <scope>NUCLEOTIDE SEQUENCE [LARGE SCALE GENOMIC DNA]</scope>
    <source>
        <strain evidence="2 3">NRRL B-24470</strain>
    </source>
</reference>
<accession>W9G7N0</accession>
<dbReference type="Proteomes" id="UP000019489">
    <property type="component" value="Unassembled WGS sequence"/>
</dbReference>
<sequence length="111" mass="11717">MHAVDPSRTGRALQGVLAEAIALLRAHGEDHWARALAGHLHRLSGGGEGLDLLGAFGGMGSLNDLVIHPVNGHRIDESEIGVVNADFARLRSEMWDLLGALRAGSPEARGQ</sequence>
<evidence type="ECO:0000313" key="2">
    <source>
        <dbReference type="EMBL" id="EWT02010.1"/>
    </source>
</evidence>
<evidence type="ECO:0000259" key="1">
    <source>
        <dbReference type="Pfam" id="PF22294"/>
    </source>
</evidence>
<dbReference type="AlphaFoldDB" id="W9G7N0"/>
<evidence type="ECO:0000313" key="3">
    <source>
        <dbReference type="Proteomes" id="UP000019489"/>
    </source>
</evidence>